<feature type="domain" description="CSD" evidence="6">
    <location>
        <begin position="199"/>
        <end position="263"/>
    </location>
</feature>
<evidence type="ECO:0000256" key="3">
    <source>
        <dbReference type="ARBA" id="ARBA00022737"/>
    </source>
</evidence>
<evidence type="ECO:0000256" key="4">
    <source>
        <dbReference type="ARBA" id="ARBA00022884"/>
    </source>
</evidence>
<dbReference type="InterPro" id="IPR011129">
    <property type="entry name" value="CSD"/>
</dbReference>
<proteinExistence type="inferred from homology"/>
<evidence type="ECO:0000313" key="7">
    <source>
        <dbReference type="EMBL" id="CRZ09185.1"/>
    </source>
</evidence>
<feature type="domain" description="CSD" evidence="6">
    <location>
        <begin position="392"/>
        <end position="455"/>
    </location>
</feature>
<dbReference type="PROSITE" id="PS51857">
    <property type="entry name" value="CSD_2"/>
    <property type="match status" value="3"/>
</dbReference>
<keyword evidence="4" id="KW-0694">RNA-binding</keyword>
<dbReference type="EMBL" id="HACM01008743">
    <property type="protein sequence ID" value="CRZ09185.1"/>
    <property type="molecule type" value="Transcribed_RNA"/>
</dbReference>
<dbReference type="CDD" id="cd04458">
    <property type="entry name" value="CSP_CDS"/>
    <property type="match status" value="2"/>
</dbReference>
<evidence type="ECO:0000256" key="5">
    <source>
        <dbReference type="ARBA" id="ARBA00044751"/>
    </source>
</evidence>
<organism evidence="7">
    <name type="scientific">Spongospora subterranea</name>
    <dbReference type="NCBI Taxonomy" id="70186"/>
    <lineage>
        <taxon>Eukaryota</taxon>
        <taxon>Sar</taxon>
        <taxon>Rhizaria</taxon>
        <taxon>Endomyxa</taxon>
        <taxon>Phytomyxea</taxon>
        <taxon>Plasmodiophorida</taxon>
        <taxon>Plasmodiophoridae</taxon>
        <taxon>Spongospora</taxon>
    </lineage>
</organism>
<dbReference type="PANTHER" id="PTHR12913:SF1">
    <property type="entry name" value="COLD SHOCK DOMAIN-CONTAINING PROTEIN E1"/>
    <property type="match status" value="1"/>
</dbReference>
<dbReference type="Gene3D" id="2.40.50.140">
    <property type="entry name" value="Nucleic acid-binding proteins"/>
    <property type="match status" value="3"/>
</dbReference>
<dbReference type="SMART" id="SM00357">
    <property type="entry name" value="CSP"/>
    <property type="match status" value="3"/>
</dbReference>
<dbReference type="InterPro" id="IPR002059">
    <property type="entry name" value="CSP_DNA-bd"/>
</dbReference>
<keyword evidence="2" id="KW-0963">Cytoplasm</keyword>
<feature type="domain" description="CSD" evidence="6">
    <location>
        <begin position="5"/>
        <end position="71"/>
    </location>
</feature>
<dbReference type="GO" id="GO:0003723">
    <property type="term" value="F:RNA binding"/>
    <property type="evidence" value="ECO:0007669"/>
    <property type="project" value="UniProtKB-KW"/>
</dbReference>
<comment type="similarity">
    <text evidence="5">Belongs to the UNR family.</text>
</comment>
<dbReference type="InterPro" id="IPR012340">
    <property type="entry name" value="NA-bd_OB-fold"/>
</dbReference>
<sequence>MSSVRETGVVITVKDAFGFIRCAEREEKLFFHFSSMVNTSPKREVDRGDEVSFVVLSDPETKRLSASQVLILPPGTVVFEEVSEFRSRGVIERELQIQAGSAPGEPFGGRIRAELQQVPGVNAGEVLMSTNGPYVVLEFSGRDVSDVQNSSILLPGDIVEFQLFTEKRSSRQGATNIVCIRPAERLQSPQMVNDSSNNRETGVVVCVKDSYGFIRCFDRDQQQMFFHFSELINSSIPVHPGLEVSFCVGCNKKNQIHATQVMALQAGTLAQQKIDSTPRRGVVSQGISVVKGPKAKRVVDGSQDMGNIEFFEPDDGDEPTISQSAPISRIMSPLSRPGLVSRTLSFGNNDVADPRFELIPGDEVEFKVATHLQTRASSATGVVLLVPSPIGRERGIVTVIKPQYGFIKCELRQDPLFFHFSEIFDQNIQSVAVGDEVEFNVHVGKDQLSASRLTTLPAGTVKFDTVDLRGTITKEAGSRSAVPVWGRAESIPQANSPAEKPLGTLQLNAESAAKVNLSVDTYVFSATDFLALKTAARAGDEVEFAFRLSDPGNGKSRISHLRLVPKKGIVESVYPGGGSIRVGDESVAYSLHDVIGGVVLRVNDEVLVGNLTYNARKKQRIARSIERTKEATVTEADEALARSMEQLSSTPRVVNPNVNRVRQVARLAQGPDGTNGFKPGSRSGL</sequence>
<reference evidence="7" key="1">
    <citation type="submission" date="2015-04" db="EMBL/GenBank/DDBJ databases">
        <title>The genome sequence of the plant pathogenic Rhizarian Plasmodiophora brassicae reveals insights in its biotrophic life cycle and the origin of chitin synthesis.</title>
        <authorList>
            <person name="Schwelm A."/>
            <person name="Fogelqvist J."/>
            <person name="Knaust A."/>
            <person name="Julke S."/>
            <person name="Lilja T."/>
            <person name="Dhandapani V."/>
            <person name="Bonilla-Rosso G."/>
            <person name="Karlsson M."/>
            <person name="Shevchenko A."/>
            <person name="Choi S.R."/>
            <person name="Kim H.G."/>
            <person name="Park J.Y."/>
            <person name="Lim Y.P."/>
            <person name="Ludwig-Muller J."/>
            <person name="Dixelius C."/>
        </authorList>
    </citation>
    <scope>NUCLEOTIDE SEQUENCE</scope>
    <source>
        <tissue evidence="7">Potato root galls</tissue>
    </source>
</reference>
<evidence type="ECO:0000256" key="2">
    <source>
        <dbReference type="ARBA" id="ARBA00022490"/>
    </source>
</evidence>
<name>A0A0H5R4Q8_9EUKA</name>
<accession>A0A0H5R4Q8</accession>
<evidence type="ECO:0000256" key="1">
    <source>
        <dbReference type="ARBA" id="ARBA00004496"/>
    </source>
</evidence>
<evidence type="ECO:0000259" key="6">
    <source>
        <dbReference type="PROSITE" id="PS51857"/>
    </source>
</evidence>
<dbReference type="PANTHER" id="PTHR12913">
    <property type="entry name" value="UNR PROTEIN N-RAS UPSTREAM GENE PROTEIN"/>
    <property type="match status" value="1"/>
</dbReference>
<dbReference type="Pfam" id="PF00313">
    <property type="entry name" value="CSD"/>
    <property type="match status" value="3"/>
</dbReference>
<dbReference type="GO" id="GO:0005737">
    <property type="term" value="C:cytoplasm"/>
    <property type="evidence" value="ECO:0007669"/>
    <property type="project" value="UniProtKB-SubCell"/>
</dbReference>
<dbReference type="SUPFAM" id="SSF50249">
    <property type="entry name" value="Nucleic acid-binding proteins"/>
    <property type="match status" value="3"/>
</dbReference>
<protein>
    <recommendedName>
        <fullName evidence="6">CSD domain-containing protein</fullName>
    </recommendedName>
</protein>
<comment type="subcellular location">
    <subcellularLocation>
        <location evidence="1">Cytoplasm</location>
    </subcellularLocation>
</comment>
<dbReference type="AlphaFoldDB" id="A0A0H5R4Q8"/>
<keyword evidence="3" id="KW-0677">Repeat</keyword>